<dbReference type="InterPro" id="IPR035965">
    <property type="entry name" value="PAS-like_dom_sf"/>
</dbReference>
<dbReference type="CDD" id="cd00130">
    <property type="entry name" value="PAS"/>
    <property type="match status" value="1"/>
</dbReference>
<dbReference type="InterPro" id="IPR052155">
    <property type="entry name" value="Biofilm_reg_signaling"/>
</dbReference>
<dbReference type="Pfam" id="PF00672">
    <property type="entry name" value="HAMP"/>
    <property type="match status" value="1"/>
</dbReference>
<feature type="transmembrane region" description="Helical" evidence="7">
    <location>
        <begin position="30"/>
        <end position="49"/>
    </location>
</feature>
<dbReference type="InterPro" id="IPR003660">
    <property type="entry name" value="HAMP_dom"/>
</dbReference>
<evidence type="ECO:0000256" key="2">
    <source>
        <dbReference type="ARBA" id="ARBA00022475"/>
    </source>
</evidence>
<dbReference type="InterPro" id="IPR033479">
    <property type="entry name" value="dCache_1"/>
</dbReference>
<dbReference type="PROSITE" id="PS50883">
    <property type="entry name" value="EAL"/>
    <property type="match status" value="1"/>
</dbReference>
<keyword evidence="13" id="KW-1185">Reference proteome</keyword>
<dbReference type="InterPro" id="IPR000160">
    <property type="entry name" value="GGDEF_dom"/>
</dbReference>
<keyword evidence="4 7" id="KW-1133">Transmembrane helix</keyword>
<feature type="region of interest" description="Disordered" evidence="6">
    <location>
        <begin position="1"/>
        <end position="22"/>
    </location>
</feature>
<dbReference type="SUPFAM" id="SSF55785">
    <property type="entry name" value="PYP-like sensor domain (PAS domain)"/>
    <property type="match status" value="1"/>
</dbReference>
<evidence type="ECO:0000256" key="4">
    <source>
        <dbReference type="ARBA" id="ARBA00022989"/>
    </source>
</evidence>
<proteinExistence type="predicted"/>
<dbReference type="NCBIfam" id="TIGR00254">
    <property type="entry name" value="GGDEF"/>
    <property type="match status" value="1"/>
</dbReference>
<dbReference type="Pfam" id="PF00563">
    <property type="entry name" value="EAL"/>
    <property type="match status" value="1"/>
</dbReference>
<evidence type="ECO:0000259" key="8">
    <source>
        <dbReference type="PROSITE" id="PS50112"/>
    </source>
</evidence>
<dbReference type="InterPro" id="IPR035919">
    <property type="entry name" value="EAL_sf"/>
</dbReference>
<evidence type="ECO:0000259" key="10">
    <source>
        <dbReference type="PROSITE" id="PS50885"/>
    </source>
</evidence>
<comment type="subcellular location">
    <subcellularLocation>
        <location evidence="1">Cell membrane</location>
        <topology evidence="1">Multi-pass membrane protein</topology>
    </subcellularLocation>
</comment>
<evidence type="ECO:0000256" key="5">
    <source>
        <dbReference type="ARBA" id="ARBA00023136"/>
    </source>
</evidence>
<reference evidence="12 13" key="1">
    <citation type="submission" date="2024-05" db="EMBL/GenBank/DDBJ databases">
        <title>Roseateles sp. 2.12 16S ribosomal RNA gene Genome sequencing and assembly.</title>
        <authorList>
            <person name="Woo H."/>
        </authorList>
    </citation>
    <scope>NUCLEOTIDE SEQUENCE [LARGE SCALE GENOMIC DNA]</scope>
    <source>
        <strain evidence="12 13">2.12</strain>
    </source>
</reference>
<keyword evidence="2" id="KW-1003">Cell membrane</keyword>
<dbReference type="Pfam" id="PF00990">
    <property type="entry name" value="GGDEF"/>
    <property type="match status" value="1"/>
</dbReference>
<dbReference type="Gene3D" id="3.30.450.20">
    <property type="entry name" value="PAS domain"/>
    <property type="match status" value="3"/>
</dbReference>
<dbReference type="Proteomes" id="UP001462640">
    <property type="component" value="Unassembled WGS sequence"/>
</dbReference>
<organism evidence="12 13">
    <name type="scientific">Roseateles flavus</name>
    <dbReference type="NCBI Taxonomy" id="3149041"/>
    <lineage>
        <taxon>Bacteria</taxon>
        <taxon>Pseudomonadati</taxon>
        <taxon>Pseudomonadota</taxon>
        <taxon>Betaproteobacteria</taxon>
        <taxon>Burkholderiales</taxon>
        <taxon>Sphaerotilaceae</taxon>
        <taxon>Roseateles</taxon>
    </lineage>
</organism>
<dbReference type="CDD" id="cd01948">
    <property type="entry name" value="EAL"/>
    <property type="match status" value="1"/>
</dbReference>
<evidence type="ECO:0000259" key="11">
    <source>
        <dbReference type="PROSITE" id="PS50887"/>
    </source>
</evidence>
<dbReference type="PROSITE" id="PS50885">
    <property type="entry name" value="HAMP"/>
    <property type="match status" value="1"/>
</dbReference>
<dbReference type="CDD" id="cd18774">
    <property type="entry name" value="PDC2_HK_sensor"/>
    <property type="match status" value="1"/>
</dbReference>
<dbReference type="Pfam" id="PF02743">
    <property type="entry name" value="dCache_1"/>
    <property type="match status" value="1"/>
</dbReference>
<dbReference type="SUPFAM" id="SSF141868">
    <property type="entry name" value="EAL domain-like"/>
    <property type="match status" value="1"/>
</dbReference>
<dbReference type="CDD" id="cd01949">
    <property type="entry name" value="GGDEF"/>
    <property type="match status" value="1"/>
</dbReference>
<gene>
    <name evidence="12" type="ORF">ABDJ40_19410</name>
</gene>
<dbReference type="Pfam" id="PF13426">
    <property type="entry name" value="PAS_9"/>
    <property type="match status" value="1"/>
</dbReference>
<name>A0ABV0GJ11_9BURK</name>
<feature type="domain" description="PAS" evidence="8">
    <location>
        <begin position="379"/>
        <end position="446"/>
    </location>
</feature>
<keyword evidence="3 7" id="KW-0812">Transmembrane</keyword>
<accession>A0ABV0GJ11</accession>
<dbReference type="Gene3D" id="3.20.20.450">
    <property type="entry name" value="EAL domain"/>
    <property type="match status" value="1"/>
</dbReference>
<dbReference type="NCBIfam" id="TIGR00229">
    <property type="entry name" value="sensory_box"/>
    <property type="match status" value="1"/>
</dbReference>
<dbReference type="SMART" id="SM00091">
    <property type="entry name" value="PAS"/>
    <property type="match status" value="1"/>
</dbReference>
<dbReference type="RefSeq" id="WP_347612095.1">
    <property type="nucleotide sequence ID" value="NZ_JBDPZC010000010.1"/>
</dbReference>
<dbReference type="InterPro" id="IPR000014">
    <property type="entry name" value="PAS"/>
</dbReference>
<sequence length="945" mass="103328">MITLQSPPQPAAQGEASAPAPRPRGLAMRWALLGLVALPLLVLVLTLGYDTWQQYQASLAAAYRQAAATRLLYGTQTELFLTQAERVLARLAERPGVRALDRSRCDPMLGELMQFQPAYANVLTLDAGGRLICSATDVVSGSKAGPDPRYYFNEVLTSGRFTVGKPAQGFITGRWVSTLAYPIRREDGSISGVVGIAVDLTNYRPLLPPGTLPPRAFVGVINGDGIVIARSERAEERVGKPAHPETSARMRREREGVLAAPDFEGIPRLFSFGPVPHSDWIVFVALDQAVVMAPVLQLAWQRLGFTACLLLAVGLITARLTRRIARPVEAISRTMAAVGAGAIYERALPEGPAELQAIAHELNAMLDARMRADARLRQSEERFRIAFRTSPDALCITQLSTGRFIEVNDSFQPLTGWPRESLAGKTVHDIHLWRHPADRQRLIQPLMKTGTCSNMEAEFQARDGRIWTGLISAQLISLDGMPCILSITRDISERKASEERIHSLSFSDPLTGLPNRRLFLDRLQQAMIGCQRHHRLGALLYVDLDDFKTVNETLGHDQGDLLLQEVARRLSQCVQEGDTAARLGGDEFAVVLDEFSGHSEETASHAEAVAEKLLLALKQPYLLGGVTQHRTASVGIALFGHPTEGTAEAPTEPLRRAELAMYQAKAAGRNTLQFFDPQMQAVVSARASLETGLREAIEQQQFQLHYQPQVNAEGRVVGAEALVRWLDPRRGMVSPAEFIPLAESSGLILPLGRWVLETACAQLARWRSMPGLSQLSLSVNVSARQFGEVDFVEQVMTTLMRSGCRAQTLKLEMTESMLATNIEDVTAKMNALKGLGLGFSLDDFGTGYSSLSYLKRLPLEQLKIDQGFVRDILVDPNDAAIAKMVVALADSMGLTVIAEGVETAAQRAALAALGCAHYQGYLFSRPLPAPEFEAWVAQQGVDSKT</sequence>
<dbReference type="EMBL" id="JBDPZC010000010">
    <property type="protein sequence ID" value="MEO3714942.1"/>
    <property type="molecule type" value="Genomic_DNA"/>
</dbReference>
<feature type="domain" description="HAMP" evidence="10">
    <location>
        <begin position="322"/>
        <end position="374"/>
    </location>
</feature>
<evidence type="ECO:0000313" key="12">
    <source>
        <dbReference type="EMBL" id="MEO3714942.1"/>
    </source>
</evidence>
<protein>
    <submittedName>
        <fullName evidence="12">EAL domain-containing protein</fullName>
    </submittedName>
</protein>
<dbReference type="SUPFAM" id="SSF55073">
    <property type="entry name" value="Nucleotide cyclase"/>
    <property type="match status" value="1"/>
</dbReference>
<feature type="domain" description="GGDEF" evidence="11">
    <location>
        <begin position="535"/>
        <end position="677"/>
    </location>
</feature>
<dbReference type="Gene3D" id="6.10.340.10">
    <property type="match status" value="1"/>
</dbReference>
<dbReference type="Gene3D" id="3.30.70.270">
    <property type="match status" value="1"/>
</dbReference>
<dbReference type="SMART" id="SM00267">
    <property type="entry name" value="GGDEF"/>
    <property type="match status" value="1"/>
</dbReference>
<dbReference type="SMART" id="SM00052">
    <property type="entry name" value="EAL"/>
    <property type="match status" value="1"/>
</dbReference>
<keyword evidence="5 7" id="KW-0472">Membrane</keyword>
<evidence type="ECO:0000259" key="9">
    <source>
        <dbReference type="PROSITE" id="PS50883"/>
    </source>
</evidence>
<dbReference type="InterPro" id="IPR029787">
    <property type="entry name" value="Nucleotide_cyclase"/>
</dbReference>
<evidence type="ECO:0000256" key="6">
    <source>
        <dbReference type="SAM" id="MobiDB-lite"/>
    </source>
</evidence>
<comment type="caution">
    <text evidence="12">The sequence shown here is derived from an EMBL/GenBank/DDBJ whole genome shotgun (WGS) entry which is preliminary data.</text>
</comment>
<evidence type="ECO:0000256" key="3">
    <source>
        <dbReference type="ARBA" id="ARBA00022692"/>
    </source>
</evidence>
<dbReference type="PANTHER" id="PTHR44757">
    <property type="entry name" value="DIGUANYLATE CYCLASE DGCP"/>
    <property type="match status" value="1"/>
</dbReference>
<dbReference type="PANTHER" id="PTHR44757:SF2">
    <property type="entry name" value="BIOFILM ARCHITECTURE MAINTENANCE PROTEIN MBAA"/>
    <property type="match status" value="1"/>
</dbReference>
<feature type="domain" description="EAL" evidence="9">
    <location>
        <begin position="686"/>
        <end position="940"/>
    </location>
</feature>
<dbReference type="InterPro" id="IPR043128">
    <property type="entry name" value="Rev_trsase/Diguanyl_cyclase"/>
</dbReference>
<dbReference type="PROSITE" id="PS50112">
    <property type="entry name" value="PAS"/>
    <property type="match status" value="1"/>
</dbReference>
<dbReference type="CDD" id="cd18773">
    <property type="entry name" value="PDC1_HK_sensor"/>
    <property type="match status" value="1"/>
</dbReference>
<evidence type="ECO:0000256" key="7">
    <source>
        <dbReference type="SAM" id="Phobius"/>
    </source>
</evidence>
<dbReference type="InterPro" id="IPR001633">
    <property type="entry name" value="EAL_dom"/>
</dbReference>
<evidence type="ECO:0000256" key="1">
    <source>
        <dbReference type="ARBA" id="ARBA00004651"/>
    </source>
</evidence>
<dbReference type="SMART" id="SM00304">
    <property type="entry name" value="HAMP"/>
    <property type="match status" value="1"/>
</dbReference>
<evidence type="ECO:0000313" key="13">
    <source>
        <dbReference type="Proteomes" id="UP001462640"/>
    </source>
</evidence>
<dbReference type="PROSITE" id="PS50887">
    <property type="entry name" value="GGDEF"/>
    <property type="match status" value="1"/>
</dbReference>